<dbReference type="EMBL" id="CP000698">
    <property type="protein sequence ID" value="ABQ26967.1"/>
    <property type="molecule type" value="Genomic_DNA"/>
</dbReference>
<name>A5G599_GEOUR</name>
<evidence type="ECO:0008006" key="3">
    <source>
        <dbReference type="Google" id="ProtNLM"/>
    </source>
</evidence>
<accession>A5G599</accession>
<dbReference type="HOGENOM" id="CLU_108966_0_0_7"/>
<evidence type="ECO:0000313" key="1">
    <source>
        <dbReference type="EMBL" id="ABQ26967.1"/>
    </source>
</evidence>
<dbReference type="RefSeq" id="WP_011939642.1">
    <property type="nucleotide sequence ID" value="NC_009483.1"/>
</dbReference>
<dbReference type="OrthoDB" id="9801478at2"/>
<protein>
    <recommendedName>
        <fullName evidence="3">DUF4276 family protein</fullName>
    </recommendedName>
</protein>
<dbReference type="InterPro" id="IPR025455">
    <property type="entry name" value="DUF4276"/>
</dbReference>
<evidence type="ECO:0000313" key="2">
    <source>
        <dbReference type="Proteomes" id="UP000006695"/>
    </source>
</evidence>
<dbReference type="Pfam" id="PF14103">
    <property type="entry name" value="DUF4276"/>
    <property type="match status" value="1"/>
</dbReference>
<organism evidence="1 2">
    <name type="scientific">Geotalea uraniireducens (strain Rf4)</name>
    <name type="common">Geobacter uraniireducens</name>
    <dbReference type="NCBI Taxonomy" id="351605"/>
    <lineage>
        <taxon>Bacteria</taxon>
        <taxon>Pseudomonadati</taxon>
        <taxon>Thermodesulfobacteriota</taxon>
        <taxon>Desulfuromonadia</taxon>
        <taxon>Geobacterales</taxon>
        <taxon>Geobacteraceae</taxon>
        <taxon>Geotalea</taxon>
    </lineage>
</organism>
<proteinExistence type="predicted"/>
<dbReference type="AlphaFoldDB" id="A5G599"/>
<reference evidence="1 2" key="1">
    <citation type="submission" date="2007-05" db="EMBL/GenBank/DDBJ databases">
        <title>Complete sequence of Geobacter uraniireducens Rf4.</title>
        <authorList>
            <consortium name="US DOE Joint Genome Institute"/>
            <person name="Copeland A."/>
            <person name="Lucas S."/>
            <person name="Lapidus A."/>
            <person name="Barry K."/>
            <person name="Detter J.C."/>
            <person name="Glavina del Rio T."/>
            <person name="Hammon N."/>
            <person name="Israni S."/>
            <person name="Dalin E."/>
            <person name="Tice H."/>
            <person name="Pitluck S."/>
            <person name="Chertkov O."/>
            <person name="Brettin T."/>
            <person name="Bruce D."/>
            <person name="Han C."/>
            <person name="Schmutz J."/>
            <person name="Larimer F."/>
            <person name="Land M."/>
            <person name="Hauser L."/>
            <person name="Kyrpides N."/>
            <person name="Mikhailova N."/>
            <person name="Shelobolina E."/>
            <person name="Aklujkar M."/>
            <person name="Lovley D."/>
            <person name="Richardson P."/>
        </authorList>
    </citation>
    <scope>NUCLEOTIDE SEQUENCE [LARGE SCALE GENOMIC DNA]</scope>
    <source>
        <strain evidence="1 2">Rf4</strain>
    </source>
</reference>
<dbReference type="Proteomes" id="UP000006695">
    <property type="component" value="Chromosome"/>
</dbReference>
<dbReference type="KEGG" id="gur:Gura_2793"/>
<sequence length="233" mass="26342">MSSIEIYIVVEGQTEQTFVRDVLAPQMAHKGIYLLPALIGKPGQKGGDIQFDRAKTDIGNFLKQRPETYVSTMFDYFRIDSEWPGRAEVSRQIRNGSSLTAIQKADILEAATNSEIVKEFTGYNAESRFIPYIEMHEFEALLFSDADVLAEKTDIDVSKIQEIIGKYNSPEEINDDPAKAPSKRLEALKNGYRKVANGKTISEAIGITTIRKQCTHFNNWLTRLECLQMRVNV</sequence>
<gene>
    <name evidence="1" type="ordered locus">Gura_2793</name>
</gene>
<dbReference type="STRING" id="351605.Gura_2793"/>
<keyword evidence="2" id="KW-1185">Reference proteome</keyword>